<evidence type="ECO:0008006" key="5">
    <source>
        <dbReference type="Google" id="ProtNLM"/>
    </source>
</evidence>
<dbReference type="EMBL" id="BAAAPE010000010">
    <property type="protein sequence ID" value="GAA2081955.1"/>
    <property type="molecule type" value="Genomic_DNA"/>
</dbReference>
<protein>
    <recommendedName>
        <fullName evidence="5">Secreted protein</fullName>
    </recommendedName>
</protein>
<evidence type="ECO:0000313" key="3">
    <source>
        <dbReference type="EMBL" id="GAA2081955.1"/>
    </source>
</evidence>
<proteinExistence type="predicted"/>
<keyword evidence="4" id="KW-1185">Reference proteome</keyword>
<dbReference type="RefSeq" id="WP_344530278.1">
    <property type="nucleotide sequence ID" value="NZ_BAAAPE010000010.1"/>
</dbReference>
<accession>A0ABN2W4S6</accession>
<sequence>MTGISPLPYGSARTAAAAGLLTVALLGLAPYAHADDGAAPEPPAPPEGAAAAAHKAASADGTLGTLARFFARDGAVTANKADPRVKGGAVPVYTLARDFVAAESASRAAARPVAELELFASEAVSSDGQRASVMSARTPGGWRVVNIATGADETRYAAKGAAKAPGGTVFQEPQIDAWYVLDGGRVLPLDPDARKAVGAKGTSLGAYHARVHKAYADKLPGSGYDKKGLAGGFGPQKGNNDSSTVTTASEPSEASEASAADGGPSAPLAAVGASAGAVLAAAGGTWLVRRRLRPSSHG</sequence>
<feature type="region of interest" description="Disordered" evidence="1">
    <location>
        <begin position="227"/>
        <end position="266"/>
    </location>
</feature>
<feature type="signal peptide" evidence="2">
    <location>
        <begin position="1"/>
        <end position="34"/>
    </location>
</feature>
<evidence type="ECO:0000256" key="1">
    <source>
        <dbReference type="SAM" id="MobiDB-lite"/>
    </source>
</evidence>
<feature type="region of interest" description="Disordered" evidence="1">
    <location>
        <begin position="36"/>
        <end position="55"/>
    </location>
</feature>
<gene>
    <name evidence="3" type="ORF">GCM10009801_41370</name>
</gene>
<feature type="compositionally biased region" description="Low complexity" evidence="1">
    <location>
        <begin position="242"/>
        <end position="266"/>
    </location>
</feature>
<feature type="chain" id="PRO_5045508001" description="Secreted protein" evidence="2">
    <location>
        <begin position="35"/>
        <end position="298"/>
    </location>
</feature>
<name>A0ABN2W4S6_9ACTN</name>
<comment type="caution">
    <text evidence="3">The sequence shown here is derived from an EMBL/GenBank/DDBJ whole genome shotgun (WGS) entry which is preliminary data.</text>
</comment>
<keyword evidence="2" id="KW-0732">Signal</keyword>
<reference evidence="3 4" key="1">
    <citation type="journal article" date="2019" name="Int. J. Syst. Evol. Microbiol.">
        <title>The Global Catalogue of Microorganisms (GCM) 10K type strain sequencing project: providing services to taxonomists for standard genome sequencing and annotation.</title>
        <authorList>
            <consortium name="The Broad Institute Genomics Platform"/>
            <consortium name="The Broad Institute Genome Sequencing Center for Infectious Disease"/>
            <person name="Wu L."/>
            <person name="Ma J."/>
        </authorList>
    </citation>
    <scope>NUCLEOTIDE SEQUENCE [LARGE SCALE GENOMIC DNA]</scope>
    <source>
        <strain evidence="3 4">JCM 15478</strain>
    </source>
</reference>
<evidence type="ECO:0000313" key="4">
    <source>
        <dbReference type="Proteomes" id="UP001500016"/>
    </source>
</evidence>
<dbReference type="Proteomes" id="UP001500016">
    <property type="component" value="Unassembled WGS sequence"/>
</dbReference>
<organism evidence="3 4">
    <name type="scientific">Streptomyces albiaxialis</name>
    <dbReference type="NCBI Taxonomy" id="329523"/>
    <lineage>
        <taxon>Bacteria</taxon>
        <taxon>Bacillati</taxon>
        <taxon>Actinomycetota</taxon>
        <taxon>Actinomycetes</taxon>
        <taxon>Kitasatosporales</taxon>
        <taxon>Streptomycetaceae</taxon>
        <taxon>Streptomyces</taxon>
    </lineage>
</organism>
<evidence type="ECO:0000256" key="2">
    <source>
        <dbReference type="SAM" id="SignalP"/>
    </source>
</evidence>